<keyword evidence="3" id="KW-1185">Reference proteome</keyword>
<feature type="region of interest" description="Disordered" evidence="1">
    <location>
        <begin position="1"/>
        <end position="582"/>
    </location>
</feature>
<reference evidence="2 3" key="1">
    <citation type="submission" date="2021-02" db="EMBL/GenBank/DDBJ databases">
        <title>Pan-genome distribution and transcriptional activeness of fungal secondary metabolism genes in Aspergillus section Fumigati.</title>
        <authorList>
            <person name="Takahashi H."/>
            <person name="Umemura M."/>
            <person name="Ninomiya A."/>
            <person name="Kusuya Y."/>
            <person name="Urayama S."/>
            <person name="Shimizu M."/>
            <person name="Watanabe A."/>
            <person name="Kamei K."/>
            <person name="Yaguchi T."/>
            <person name="Hagiwara D."/>
        </authorList>
    </citation>
    <scope>NUCLEOTIDE SEQUENCE [LARGE SCALE GENOMIC DNA]</scope>
    <source>
        <strain evidence="2 3">IFM 47045</strain>
    </source>
</reference>
<feature type="region of interest" description="Disordered" evidence="1">
    <location>
        <begin position="760"/>
        <end position="785"/>
    </location>
</feature>
<feature type="compositionally biased region" description="Low complexity" evidence="1">
    <location>
        <begin position="1103"/>
        <end position="1121"/>
    </location>
</feature>
<evidence type="ECO:0000313" key="2">
    <source>
        <dbReference type="EMBL" id="GIK01212.1"/>
    </source>
</evidence>
<feature type="compositionally biased region" description="Low complexity" evidence="1">
    <location>
        <begin position="383"/>
        <end position="397"/>
    </location>
</feature>
<feature type="compositionally biased region" description="Basic and acidic residues" evidence="1">
    <location>
        <begin position="153"/>
        <end position="164"/>
    </location>
</feature>
<feature type="compositionally biased region" description="Polar residues" evidence="1">
    <location>
        <begin position="288"/>
        <end position="307"/>
    </location>
</feature>
<protein>
    <submittedName>
        <fullName evidence="2">Uncharacterized protein</fullName>
    </submittedName>
</protein>
<organism evidence="2 3">
    <name type="scientific">Aspergillus viridinutans</name>
    <dbReference type="NCBI Taxonomy" id="75553"/>
    <lineage>
        <taxon>Eukaryota</taxon>
        <taxon>Fungi</taxon>
        <taxon>Dikarya</taxon>
        <taxon>Ascomycota</taxon>
        <taxon>Pezizomycotina</taxon>
        <taxon>Eurotiomycetes</taxon>
        <taxon>Eurotiomycetidae</taxon>
        <taxon>Eurotiales</taxon>
        <taxon>Aspergillaceae</taxon>
        <taxon>Aspergillus</taxon>
        <taxon>Aspergillus subgen. Fumigati</taxon>
    </lineage>
</organism>
<dbReference type="RefSeq" id="XP_043124398.1">
    <property type="nucleotide sequence ID" value="XM_043268463.1"/>
</dbReference>
<sequence>MARPLQVPYEPEYETLTSPSTNTPVAPQSGTPVSFKTNVNRAKTKRWVEAKKYSYDGNDWGDDEYEEYDDEPPPMPQPASFSQSTNDLSRIGPRDPSRPPLPSMDRSRSMDQVATLGVGPAESRSRSADRNAVEGTAGSAPSNKPLPFVRPADIYKRMQERRQQSPDTPRNDSSSGVGRSHPEPVSTSQLPATAHHELQPGPVSNAPNDVGHGKVDDSSATPRTAPRAASLELPDVRRLSGFDADFLASDSSVQKEQSSDPQQTHQLQHNPSLGFRSVVHQAFDVPDTPSTTVDSVARSNSDSTSVISPIIGTRGPNEEKTPTIVEEPGEISTPKDTNDQAMVFKPGHRRDLSLPSPGNSPSRKPIINNSAEATPPSVLAEMSSETPSDSPRDSSSSFHQPLPHRASVLLPQTGSDRDLPAPLNFGANPPADSPIKSHEEIPVIIPSNSAETSPQDTESDRLRKEIIRSLSRETTPSAETEQQNPTRPETARQDTETSRQDSLIPSEYERYWSEQVESSPQDLRPPAPVYGASQNASQQDLYSSSPMGTPAPAVPAQPTSEPKLKRRFSWESSSSDEEVPPVDLQAASPSAIPIPGQFPVANDTTELAPETVPNETEMATDRGHEGDLQQTPEKPKLTLVTPAAMENSRDSNESYLPEVVNRQSMEQRSPLPEPKMPPTVEPTLLGFRDIMGIQSSDDRVRAFDRTRDQFATIDTGLKNWLQVVIRAHPEHMDIVEQSMKAPSVEPKAVVSKGKFPKLSSLGHFTSSNQDGPPPGSGHARRPSAPLGSIMNKQQVEQRGKDLLQTAGALGGRAGEAAKGLFAKGRNKLKRGESDKGFYRVHGYRREIQLSDFQSAIDQNEAERMTLKRNTVQFASLPIIRRTGDLTKSSQLRWDVEPQQAAASEGRRRSADDINIAFLHRQMNTQGRILRKPLPSEMMVSSHCTALSSSSALQAQLPSILRRKTVSTRTKIDRKPLKSDDKRPFPVDATVATLATDYCVDSNCGKEAGLAQANAKPQERATRSPIKIAIDDGKMSAGGAEDAEDADAPPPAGAHLLDRDWRGLEQSPVDLATSTRLSVPPPLRRISIPSISSLGTLEAYSGLQPSSRPGPARPSQSASARAEISLNLIGVGQPENLNPSDMLSPANQTPVPSVAGTATTPSTGLSRWHARKSRLSGDEAEIFTHSRGVSRSSVTPGFSYESGSVAGSSSPRTGSNAQVSQDDLFDADLASRGSPQRKLASPKSKPPVEMFRLFRRNRGPSFSDEPSPKTDRSRRGAFDRLGAWFGRSQQQQQNKTHAHGRAPESSVAQTMEWLRPVSSHPAPGHTRFYSDDRTGRGRRRSNVESQTSFEGQHPPAEGYFAPESFSRFRRSPRASRSSQHLAAAAPASLSQQPDGRLAPPDRLPSPAGSFSYSGRVSPQSAPPPPPHLQLHHQQQQQMTLPPSPHHPQLSPQLSPPPHLTSPIPPAIPRTPPSRRPRVARAYAQAPHSRSPPPPTPQLSPPPHLTSPIPPAIPRTPPSRGRSVDRAYAQDLHFRSRSPKTFPPRPEERSYPSTDTSDPANNLGTFRSNPRTSRIGDQELPWKLTLPSDSDEEHGARATAGDGEGSWLESTTERLLQSSRPTYEEDSEVHGQPQQPVVADEKAAEEQSGDQSREQVQGQMQGQRQRHPHRGEARAVNSDDAPVELPVQRDDDSGEEITMSSTAYPGQEWRPLGFSGWEY</sequence>
<comment type="caution">
    <text evidence="2">The sequence shown here is derived from an EMBL/GenBank/DDBJ whole genome shotgun (WGS) entry which is preliminary data.</text>
</comment>
<evidence type="ECO:0000256" key="1">
    <source>
        <dbReference type="SAM" id="MobiDB-lite"/>
    </source>
</evidence>
<feature type="compositionally biased region" description="Low complexity" evidence="1">
    <location>
        <begin position="1430"/>
        <end position="1451"/>
    </location>
</feature>
<feature type="compositionally biased region" description="Basic and acidic residues" evidence="1">
    <location>
        <begin position="489"/>
        <end position="499"/>
    </location>
</feature>
<feature type="compositionally biased region" description="Pro residues" evidence="1">
    <location>
        <begin position="1488"/>
        <end position="1515"/>
    </location>
</feature>
<feature type="compositionally biased region" description="Polar residues" evidence="1">
    <location>
        <begin position="165"/>
        <end position="177"/>
    </location>
</feature>
<feature type="compositionally biased region" description="Low complexity" evidence="1">
    <location>
        <begin position="1478"/>
        <end position="1487"/>
    </location>
</feature>
<dbReference type="Proteomes" id="UP000710440">
    <property type="component" value="Unassembled WGS sequence"/>
</dbReference>
<feature type="compositionally biased region" description="Polar residues" evidence="1">
    <location>
        <begin position="532"/>
        <end position="547"/>
    </location>
</feature>
<gene>
    <name evidence="2" type="ORF">Aspvir_005244</name>
</gene>
<feature type="compositionally biased region" description="Polar residues" evidence="1">
    <location>
        <begin position="356"/>
        <end position="372"/>
    </location>
</feature>
<dbReference type="GeneID" id="66933226"/>
<feature type="compositionally biased region" description="Polar residues" evidence="1">
    <location>
        <begin position="249"/>
        <end position="271"/>
    </location>
</feature>
<feature type="compositionally biased region" description="Acidic residues" evidence="1">
    <location>
        <begin position="59"/>
        <end position="72"/>
    </location>
</feature>
<feature type="region of interest" description="Disordered" evidence="1">
    <location>
        <begin position="1254"/>
        <end position="1273"/>
    </location>
</feature>
<feature type="compositionally biased region" description="Basic and acidic residues" evidence="1">
    <location>
        <begin position="458"/>
        <end position="471"/>
    </location>
</feature>
<feature type="compositionally biased region" description="Pro residues" evidence="1">
    <location>
        <begin position="1452"/>
        <end position="1470"/>
    </location>
</feature>
<accession>A0A9P3F122</accession>
<proteinExistence type="predicted"/>
<feature type="compositionally biased region" description="Polar residues" evidence="1">
    <location>
        <begin position="1549"/>
        <end position="1570"/>
    </location>
</feature>
<feature type="region of interest" description="Disordered" evidence="1">
    <location>
        <begin position="1314"/>
        <end position="1717"/>
    </location>
</feature>
<evidence type="ECO:0000313" key="3">
    <source>
        <dbReference type="Proteomes" id="UP000710440"/>
    </source>
</evidence>
<feature type="compositionally biased region" description="Polar residues" evidence="1">
    <location>
        <begin position="1606"/>
        <end position="1619"/>
    </location>
</feature>
<dbReference type="EMBL" id="BOPL01000003">
    <property type="protein sequence ID" value="GIK01212.1"/>
    <property type="molecule type" value="Genomic_DNA"/>
</dbReference>
<feature type="compositionally biased region" description="Polar residues" evidence="1">
    <location>
        <begin position="472"/>
        <end position="487"/>
    </location>
</feature>
<feature type="compositionally biased region" description="Polar residues" evidence="1">
    <location>
        <begin position="15"/>
        <end position="41"/>
    </location>
</feature>
<feature type="compositionally biased region" description="Basic and acidic residues" evidence="1">
    <location>
        <begin position="123"/>
        <end position="132"/>
    </location>
</feature>
<feature type="region of interest" description="Disordered" evidence="1">
    <location>
        <begin position="1099"/>
        <end position="1173"/>
    </location>
</feature>
<feature type="region of interest" description="Disordered" evidence="1">
    <location>
        <begin position="1035"/>
        <end position="1055"/>
    </location>
</feature>
<feature type="compositionally biased region" description="Polar residues" evidence="1">
    <location>
        <begin position="1134"/>
        <end position="1164"/>
    </location>
</feature>
<feature type="compositionally biased region" description="Low complexity" evidence="1">
    <location>
        <begin position="1652"/>
        <end position="1661"/>
    </location>
</feature>
<feature type="compositionally biased region" description="Low complexity" evidence="1">
    <location>
        <begin position="1373"/>
        <end position="1392"/>
    </location>
</feature>
<feature type="compositionally biased region" description="Polar residues" evidence="1">
    <location>
        <begin position="446"/>
        <end position="456"/>
    </location>
</feature>
<name>A0A9P3F122_ASPVI</name>
<dbReference type="OrthoDB" id="5151921at2759"/>
<feature type="compositionally biased region" description="Polar residues" evidence="1">
    <location>
        <begin position="79"/>
        <end position="88"/>
    </location>
</feature>